<reference evidence="4 5" key="1">
    <citation type="submission" date="2016-10" db="EMBL/GenBank/DDBJ databases">
        <authorList>
            <person name="de Groot N.N."/>
        </authorList>
    </citation>
    <scope>NUCLEOTIDE SEQUENCE [LARGE SCALE GENOMIC DNA]</scope>
    <source>
        <strain evidence="4 5">GAS522</strain>
    </source>
</reference>
<dbReference type="SUPFAM" id="SSF52540">
    <property type="entry name" value="P-loop containing nucleoside triphosphate hydrolases"/>
    <property type="match status" value="1"/>
</dbReference>
<dbReference type="Pfam" id="PF25872">
    <property type="entry name" value="HTH_77"/>
    <property type="match status" value="1"/>
</dbReference>
<dbReference type="InterPro" id="IPR058852">
    <property type="entry name" value="HTH_77"/>
</dbReference>
<sequence length="954" mass="104793">MADTNPADREISFGTFRLFPRQRLLLDAEKSLRIGSRALDILIALVERPGELLSKHALIARVWPNTVVEEGNLKVHVAGLRRVLGDGRGGARYLLNVPGRGYRFVAPVTICDESGLPAVDFATASRRHNLPVKLTRLIGRREIIDNLAQRLSMQRLVTIVGSGGIGKTAVALDVAEETLSSYAHGVWLIDLARIAEPRLVPTALASALGREVRSDDPLPSLIASLRDKQMLLVLDNCEHVIDAAATMATEVLKGARAVHILATSREPLRLEGEQVHRLPPLESPMQSVGLSANEALRFPAVQLFAECAAATVNDFKVTDENAASVAHICRELDGIPLAIEFAAARVDALGIRGLVAGLDDRLRILTLGRRGDQPRHQTIAAALDWSHQLLSQEEQTVFRHLAVFAGGFTHEGASVVAATPNASGSNIADAVANLVLKSLVAADLGDRDVRFRLLETTRAYAMTKLVESGEADALRRNHAVYYRDSLEAVLSDSDVSDTASAFAPEIDNIRAALTWSFEPGGDRSLGVELAAASGAIWLGMSLLTECRFWMEKAIGNLGVGRRGTRREMLLFEALAASLIYTRGVQPETGEAWTNALRIAETLGDTEHRLRTLMGFWGYRQTAGEYEIAETLARQFCDVAKSTDDPANLLIGDRMIGWSLHWLGDQHNARHYLDRVLNRYVAVSPRSDINRFRFDQRILSRAMLARVLWMQGFPDQAMRTAHMAAAEAEALDHAVSRCIVLAGSLCQVSLYVGDLVSAERAVARLLHDSSTHGLVLWQCWGRSHEAAIRVKRGDTENGLRLLRTTLIELRELRSDVRYLETLGELAEAFGLAGDTAEGLATIDEAVTHSERAGGRWAVAELLRIKGELLQQSGTTDISEAESCLQKSIDWARRQGALSWELRATSSLARLWHQQGRTIEARELLLSVYRRFEEGFETADLQYAKRLLEGDLAGIC</sequence>
<dbReference type="AlphaFoldDB" id="A0A1M7CK90"/>
<dbReference type="PANTHER" id="PTHR47691:SF3">
    <property type="entry name" value="HTH-TYPE TRANSCRIPTIONAL REGULATOR RV0890C-RELATED"/>
    <property type="match status" value="1"/>
</dbReference>
<feature type="domain" description="OmpR/PhoB-type" evidence="3">
    <location>
        <begin position="8"/>
        <end position="106"/>
    </location>
</feature>
<dbReference type="GO" id="GO:0006355">
    <property type="term" value="P:regulation of DNA-templated transcription"/>
    <property type="evidence" value="ECO:0007669"/>
    <property type="project" value="InterPro"/>
</dbReference>
<dbReference type="PANTHER" id="PTHR47691">
    <property type="entry name" value="REGULATOR-RELATED"/>
    <property type="match status" value="1"/>
</dbReference>
<dbReference type="Gene3D" id="3.40.50.300">
    <property type="entry name" value="P-loop containing nucleotide triphosphate hydrolases"/>
    <property type="match status" value="1"/>
</dbReference>
<dbReference type="Gene3D" id="1.25.40.10">
    <property type="entry name" value="Tetratricopeptide repeat domain"/>
    <property type="match status" value="2"/>
</dbReference>
<gene>
    <name evidence="4" type="ORF">SAMN05444171_4916</name>
</gene>
<evidence type="ECO:0000313" key="5">
    <source>
        <dbReference type="Proteomes" id="UP000183208"/>
    </source>
</evidence>
<dbReference type="SUPFAM" id="SSF46894">
    <property type="entry name" value="C-terminal effector domain of the bipartite response regulators"/>
    <property type="match status" value="1"/>
</dbReference>
<dbReference type="InterPro" id="IPR001867">
    <property type="entry name" value="OmpR/PhoB-type_DNA-bd"/>
</dbReference>
<dbReference type="GO" id="GO:0003677">
    <property type="term" value="F:DNA binding"/>
    <property type="evidence" value="ECO:0007669"/>
    <property type="project" value="UniProtKB-UniRule"/>
</dbReference>
<dbReference type="EMBL" id="FNTI01000001">
    <property type="protein sequence ID" value="SED71629.1"/>
    <property type="molecule type" value="Genomic_DNA"/>
</dbReference>
<dbReference type="RefSeq" id="WP_074824565.1">
    <property type="nucleotide sequence ID" value="NZ_FNTI01000001.1"/>
</dbReference>
<dbReference type="Gene3D" id="1.10.10.10">
    <property type="entry name" value="Winged helix-like DNA-binding domain superfamily/Winged helix DNA-binding domain"/>
    <property type="match status" value="1"/>
</dbReference>
<evidence type="ECO:0000256" key="1">
    <source>
        <dbReference type="ARBA" id="ARBA00023125"/>
    </source>
</evidence>
<dbReference type="GO" id="GO:0000160">
    <property type="term" value="P:phosphorelay signal transduction system"/>
    <property type="evidence" value="ECO:0007669"/>
    <property type="project" value="InterPro"/>
</dbReference>
<protein>
    <submittedName>
        <fullName evidence="4">Predicted ATPase</fullName>
    </submittedName>
</protein>
<name>A0A1M7CK90_9BRAD</name>
<dbReference type="SUPFAM" id="SSF48452">
    <property type="entry name" value="TPR-like"/>
    <property type="match status" value="1"/>
</dbReference>
<evidence type="ECO:0000259" key="3">
    <source>
        <dbReference type="PROSITE" id="PS51755"/>
    </source>
</evidence>
<dbReference type="InterPro" id="IPR036388">
    <property type="entry name" value="WH-like_DNA-bd_sf"/>
</dbReference>
<dbReference type="InterPro" id="IPR011990">
    <property type="entry name" value="TPR-like_helical_dom_sf"/>
</dbReference>
<dbReference type="SMART" id="SM00862">
    <property type="entry name" value="Trans_reg_C"/>
    <property type="match status" value="1"/>
</dbReference>
<dbReference type="InterPro" id="IPR016032">
    <property type="entry name" value="Sig_transdc_resp-reg_C-effctor"/>
</dbReference>
<dbReference type="CDD" id="cd00383">
    <property type="entry name" value="trans_reg_C"/>
    <property type="match status" value="1"/>
</dbReference>
<organism evidence="4 5">
    <name type="scientific">Bradyrhizobium lablabi</name>
    <dbReference type="NCBI Taxonomy" id="722472"/>
    <lineage>
        <taxon>Bacteria</taxon>
        <taxon>Pseudomonadati</taxon>
        <taxon>Pseudomonadota</taxon>
        <taxon>Alphaproteobacteria</taxon>
        <taxon>Hyphomicrobiales</taxon>
        <taxon>Nitrobacteraceae</taxon>
        <taxon>Bradyrhizobium</taxon>
    </lineage>
</organism>
<feature type="DNA-binding region" description="OmpR/PhoB-type" evidence="2">
    <location>
        <begin position="8"/>
        <end position="106"/>
    </location>
</feature>
<dbReference type="PROSITE" id="PS51755">
    <property type="entry name" value="OMPR_PHOB"/>
    <property type="match status" value="1"/>
</dbReference>
<dbReference type="PRINTS" id="PR00364">
    <property type="entry name" value="DISEASERSIST"/>
</dbReference>
<keyword evidence="1 2" id="KW-0238">DNA-binding</keyword>
<evidence type="ECO:0000313" key="4">
    <source>
        <dbReference type="EMBL" id="SED71629.1"/>
    </source>
</evidence>
<accession>A0A1M7CK90</accession>
<dbReference type="Proteomes" id="UP000183208">
    <property type="component" value="Unassembled WGS sequence"/>
</dbReference>
<dbReference type="InterPro" id="IPR027417">
    <property type="entry name" value="P-loop_NTPase"/>
</dbReference>
<proteinExistence type="predicted"/>
<dbReference type="Pfam" id="PF00486">
    <property type="entry name" value="Trans_reg_C"/>
    <property type="match status" value="1"/>
</dbReference>
<evidence type="ECO:0000256" key="2">
    <source>
        <dbReference type="PROSITE-ProRule" id="PRU01091"/>
    </source>
</evidence>